<dbReference type="SUPFAM" id="SSF63380">
    <property type="entry name" value="Riboflavin synthase domain-like"/>
    <property type="match status" value="1"/>
</dbReference>
<dbReference type="InterPro" id="IPR008254">
    <property type="entry name" value="Flavodoxin/NO_synth"/>
</dbReference>
<dbReference type="GO" id="GO:0004783">
    <property type="term" value="F:sulfite reductase (NADPH) activity"/>
    <property type="evidence" value="ECO:0007669"/>
    <property type="project" value="InterPro"/>
</dbReference>
<dbReference type="PANTHER" id="PTHR19384">
    <property type="entry name" value="NITRIC OXIDE SYNTHASE-RELATED"/>
    <property type="match status" value="1"/>
</dbReference>
<dbReference type="Pfam" id="PF00667">
    <property type="entry name" value="FAD_binding_1"/>
    <property type="match status" value="1"/>
</dbReference>
<proteinExistence type="predicted"/>
<dbReference type="NCBIfam" id="TIGR01931">
    <property type="entry name" value="cysJ"/>
    <property type="match status" value="1"/>
</dbReference>
<feature type="domain" description="FAD-binding FR-type" evidence="12">
    <location>
        <begin position="260"/>
        <end position="477"/>
    </location>
</feature>
<keyword evidence="9" id="KW-0249">Electron transport</keyword>
<dbReference type="Pfam" id="PF00175">
    <property type="entry name" value="NAD_binding_1"/>
    <property type="match status" value="1"/>
</dbReference>
<dbReference type="Gene3D" id="1.20.990.10">
    <property type="entry name" value="NADPH-cytochrome p450 Reductase, Chain A, domain 3"/>
    <property type="match status" value="1"/>
</dbReference>
<evidence type="ECO:0000256" key="4">
    <source>
        <dbReference type="ARBA" id="ARBA00022605"/>
    </source>
</evidence>
<comment type="cofactor">
    <cofactor evidence="2">
        <name>FAD</name>
        <dbReference type="ChEBI" id="CHEBI:57692"/>
    </cofactor>
</comment>
<evidence type="ECO:0000313" key="13">
    <source>
        <dbReference type="EMBL" id="ETJ21182.1"/>
    </source>
</evidence>
<dbReference type="InterPro" id="IPR029039">
    <property type="entry name" value="Flavoprotein-like_sf"/>
</dbReference>
<evidence type="ECO:0000256" key="7">
    <source>
        <dbReference type="ARBA" id="ARBA00022827"/>
    </source>
</evidence>
<comment type="cofactor">
    <cofactor evidence="1">
        <name>FMN</name>
        <dbReference type="ChEBI" id="CHEBI:58210"/>
    </cofactor>
</comment>
<evidence type="ECO:0000259" key="12">
    <source>
        <dbReference type="PROSITE" id="PS51384"/>
    </source>
</evidence>
<keyword evidence="5" id="KW-0285">Flavoprotein</keyword>
<dbReference type="InterPro" id="IPR017927">
    <property type="entry name" value="FAD-bd_FR_type"/>
</dbReference>
<accession>W1WSJ7</accession>
<sequence length="628" mass="71732">MTNIGITKYKRWIRLNLSVTNSPFTEGQAKQINELLHTLSPNQQVWLSGYLMANQQSNTSTDSVEQHNLDDNTEAMLHEKEPSVEPEARSITILYGSESGNAQGLAEIFEQRLSDIGNDVTLKSMDDFKPKNLKKVEDLFIITSTHGEGDPPDNAVELHEYIHGRKAPKLDGVRFSVLALGDQTYEFFCQTGKDFDNRLAELGAERLYHRTDCDVDYEEDAEKWMANVINTIDSTPAGTESEQVVSESIKSAKEKKYSKSNPYDAEVLTNINLNGRGSDKETRHIELLLDNFGEEYEPGDCVVVLPQNDPAIVDLLISTLGWSPETQVLINEDGDTLNLEEALTSHFEITKLTKPLIENAAIFFDNEELSEKIQDKEWIQNYVEGRDLIDLLNDFATTELQPENLHQLLRKLPPREYSISSSYKATPDEVHITVGAVRYQAHGRERSGVCSVQFAERIQEGDTIPIYLKRNPNFKFPQDESTPVIMIGPGTGVAPFRSYMQEREELGFEGNTWLFFGDQHFTTDFLYQTEWQEWLEDGTLSKLDVAFSRDTDKKVYVQHKIAENSEQFNRWIENGATIYVCGDESKMAKDVHQAIKNVLIKEQNLSETDAEEYLKQMKRDKRYQRDVY</sequence>
<reference evidence="13" key="1">
    <citation type="submission" date="2013-12" db="EMBL/GenBank/DDBJ databases">
        <title>A Varibaculum cambriense genome reconstructed from a premature infant gut community with otherwise low bacterial novelty that shifts toward anaerobic metabolism during the third week of life.</title>
        <authorList>
            <person name="Brown C.T."/>
            <person name="Sharon I."/>
            <person name="Thomas B.C."/>
            <person name="Castelle C.J."/>
            <person name="Morowitz M.J."/>
            <person name="Banfield J.F."/>
        </authorList>
    </citation>
    <scope>NUCLEOTIDE SEQUENCE</scope>
</reference>
<dbReference type="AlphaFoldDB" id="W1WSJ7"/>
<dbReference type="InterPro" id="IPR001433">
    <property type="entry name" value="OxRdtase_FAD/NAD-bd"/>
</dbReference>
<dbReference type="InterPro" id="IPR010199">
    <property type="entry name" value="CysJ"/>
</dbReference>
<keyword evidence="4" id="KW-0028">Amino-acid biosynthesis</keyword>
<dbReference type="GO" id="GO:0050660">
    <property type="term" value="F:flavin adenine dinucleotide binding"/>
    <property type="evidence" value="ECO:0007669"/>
    <property type="project" value="InterPro"/>
</dbReference>
<keyword evidence="6" id="KW-0288">FMN</keyword>
<name>W1WSJ7_9ZZZZ</name>
<protein>
    <submittedName>
        <fullName evidence="13">Sulfite reductase NADPH</fullName>
    </submittedName>
</protein>
<evidence type="ECO:0000256" key="5">
    <source>
        <dbReference type="ARBA" id="ARBA00022630"/>
    </source>
</evidence>
<evidence type="ECO:0000256" key="8">
    <source>
        <dbReference type="ARBA" id="ARBA00022857"/>
    </source>
</evidence>
<dbReference type="GO" id="GO:0019344">
    <property type="term" value="P:cysteine biosynthetic process"/>
    <property type="evidence" value="ECO:0007669"/>
    <property type="project" value="InterPro"/>
</dbReference>
<dbReference type="EMBL" id="AZMM01018348">
    <property type="protein sequence ID" value="ETJ21182.1"/>
    <property type="molecule type" value="Genomic_DNA"/>
</dbReference>
<dbReference type="PROSITE" id="PS51384">
    <property type="entry name" value="FAD_FR"/>
    <property type="match status" value="1"/>
</dbReference>
<evidence type="ECO:0000256" key="1">
    <source>
        <dbReference type="ARBA" id="ARBA00001917"/>
    </source>
</evidence>
<dbReference type="InterPro" id="IPR023173">
    <property type="entry name" value="NADPH_Cyt_P450_Rdtase_alpha"/>
</dbReference>
<keyword evidence="7" id="KW-0274">FAD</keyword>
<dbReference type="PANTHER" id="PTHR19384:SF128">
    <property type="entry name" value="NADPH OXIDOREDUCTASE A"/>
    <property type="match status" value="1"/>
</dbReference>
<comment type="caution">
    <text evidence="13">The sequence shown here is derived from an EMBL/GenBank/DDBJ whole genome shotgun (WGS) entry which is preliminary data.</text>
</comment>
<evidence type="ECO:0000256" key="3">
    <source>
        <dbReference type="ARBA" id="ARBA00022448"/>
    </source>
</evidence>
<dbReference type="GO" id="GO:0005829">
    <property type="term" value="C:cytosol"/>
    <property type="evidence" value="ECO:0007669"/>
    <property type="project" value="TreeGrafter"/>
</dbReference>
<dbReference type="PROSITE" id="PS50902">
    <property type="entry name" value="FLAVODOXIN_LIKE"/>
    <property type="match status" value="1"/>
</dbReference>
<gene>
    <name evidence="13" type="ORF">Q604_UNBC18348G0017</name>
</gene>
<dbReference type="InterPro" id="IPR039261">
    <property type="entry name" value="FNR_nucleotide-bd"/>
</dbReference>
<keyword evidence="3" id="KW-0813">Transport</keyword>
<dbReference type="Gene3D" id="2.40.30.10">
    <property type="entry name" value="Translation factors"/>
    <property type="match status" value="1"/>
</dbReference>
<dbReference type="InterPro" id="IPR017938">
    <property type="entry name" value="Riboflavin_synthase-like_b-brl"/>
</dbReference>
<dbReference type="Gene3D" id="3.40.50.360">
    <property type="match status" value="1"/>
</dbReference>
<dbReference type="PRINTS" id="PR00371">
    <property type="entry name" value="FPNCR"/>
</dbReference>
<dbReference type="GO" id="GO:0010181">
    <property type="term" value="F:FMN binding"/>
    <property type="evidence" value="ECO:0007669"/>
    <property type="project" value="InterPro"/>
</dbReference>
<dbReference type="InterPro" id="IPR001709">
    <property type="entry name" value="Flavoprot_Pyr_Nucl_cyt_Rdtase"/>
</dbReference>
<keyword evidence="10" id="KW-0560">Oxidoreductase</keyword>
<dbReference type="InterPro" id="IPR001094">
    <property type="entry name" value="Flavdoxin-like"/>
</dbReference>
<dbReference type="SUPFAM" id="SSF52343">
    <property type="entry name" value="Ferredoxin reductase-like, C-terminal NADP-linked domain"/>
    <property type="match status" value="1"/>
</dbReference>
<evidence type="ECO:0000256" key="9">
    <source>
        <dbReference type="ARBA" id="ARBA00022982"/>
    </source>
</evidence>
<dbReference type="InterPro" id="IPR003097">
    <property type="entry name" value="CysJ-like_FAD-binding"/>
</dbReference>
<evidence type="ECO:0000256" key="6">
    <source>
        <dbReference type="ARBA" id="ARBA00022643"/>
    </source>
</evidence>
<dbReference type="PRINTS" id="PR00369">
    <property type="entry name" value="FLAVODOXIN"/>
</dbReference>
<evidence type="ECO:0000256" key="10">
    <source>
        <dbReference type="ARBA" id="ARBA00023002"/>
    </source>
</evidence>
<dbReference type="CDD" id="cd06199">
    <property type="entry name" value="SiR"/>
    <property type="match status" value="1"/>
</dbReference>
<dbReference type="Gene3D" id="3.40.50.80">
    <property type="entry name" value="Nucleotide-binding domain of ferredoxin-NADP reductase (FNR) module"/>
    <property type="match status" value="1"/>
</dbReference>
<dbReference type="Pfam" id="PF00258">
    <property type="entry name" value="Flavodoxin_1"/>
    <property type="match status" value="1"/>
</dbReference>
<feature type="domain" description="Flavodoxin-like" evidence="11">
    <location>
        <begin position="91"/>
        <end position="229"/>
    </location>
</feature>
<evidence type="ECO:0000259" key="11">
    <source>
        <dbReference type="PROSITE" id="PS50902"/>
    </source>
</evidence>
<dbReference type="FunFam" id="3.40.50.80:FF:000001">
    <property type="entry name" value="NADPH--cytochrome P450 reductase 1"/>
    <property type="match status" value="1"/>
</dbReference>
<organism evidence="13">
    <name type="scientific">human gut metagenome</name>
    <dbReference type="NCBI Taxonomy" id="408170"/>
    <lineage>
        <taxon>unclassified sequences</taxon>
        <taxon>metagenomes</taxon>
        <taxon>organismal metagenomes</taxon>
    </lineage>
</organism>
<dbReference type="SUPFAM" id="SSF52218">
    <property type="entry name" value="Flavoproteins"/>
    <property type="match status" value="1"/>
</dbReference>
<dbReference type="PIRSF" id="PIRSF000207">
    <property type="entry name" value="SiR-FP_CysJ"/>
    <property type="match status" value="1"/>
</dbReference>
<keyword evidence="8" id="KW-0521">NADP</keyword>
<evidence type="ECO:0000256" key="2">
    <source>
        <dbReference type="ARBA" id="ARBA00001974"/>
    </source>
</evidence>